<dbReference type="SUPFAM" id="SSF55811">
    <property type="entry name" value="Nudix"/>
    <property type="match status" value="1"/>
</dbReference>
<evidence type="ECO:0000256" key="1">
    <source>
        <dbReference type="ARBA" id="ARBA00022801"/>
    </source>
</evidence>
<organism evidence="3 4">
    <name type="scientific">Streptomyces cellulosae</name>
    <dbReference type="NCBI Taxonomy" id="1968"/>
    <lineage>
        <taxon>Bacteria</taxon>
        <taxon>Bacillati</taxon>
        <taxon>Actinomycetota</taxon>
        <taxon>Actinomycetes</taxon>
        <taxon>Kitasatosporales</taxon>
        <taxon>Streptomycetaceae</taxon>
        <taxon>Streptomyces</taxon>
    </lineage>
</organism>
<comment type="caution">
    <text evidence="3">The sequence shown here is derived from an EMBL/GenBank/DDBJ whole genome shotgun (WGS) entry which is preliminary data.</text>
</comment>
<gene>
    <name evidence="3" type="ORF">ACIA8P_36925</name>
</gene>
<dbReference type="InterPro" id="IPR051325">
    <property type="entry name" value="Nudix_hydrolase_domain"/>
</dbReference>
<feature type="domain" description="Nudix hydrolase" evidence="2">
    <location>
        <begin position="60"/>
        <end position="197"/>
    </location>
</feature>
<keyword evidence="1" id="KW-0378">Hydrolase</keyword>
<dbReference type="PROSITE" id="PS51462">
    <property type="entry name" value="NUDIX"/>
    <property type="match status" value="1"/>
</dbReference>
<accession>A0ABW7YDG2</accession>
<dbReference type="Pfam" id="PF00293">
    <property type="entry name" value="NUDIX"/>
    <property type="match status" value="1"/>
</dbReference>
<dbReference type="Proteomes" id="UP001612415">
    <property type="component" value="Unassembled WGS sequence"/>
</dbReference>
<reference evidence="3 4" key="1">
    <citation type="submission" date="2024-10" db="EMBL/GenBank/DDBJ databases">
        <title>The Natural Products Discovery Center: Release of the First 8490 Sequenced Strains for Exploring Actinobacteria Biosynthetic Diversity.</title>
        <authorList>
            <person name="Kalkreuter E."/>
            <person name="Kautsar S.A."/>
            <person name="Yang D."/>
            <person name="Bader C.D."/>
            <person name="Teijaro C.N."/>
            <person name="Fluegel L."/>
            <person name="Davis C.M."/>
            <person name="Simpson J.R."/>
            <person name="Lauterbach L."/>
            <person name="Steele A.D."/>
            <person name="Gui C."/>
            <person name="Meng S."/>
            <person name="Li G."/>
            <person name="Viehrig K."/>
            <person name="Ye F."/>
            <person name="Su P."/>
            <person name="Kiefer A.F."/>
            <person name="Nichols A."/>
            <person name="Cepeda A.J."/>
            <person name="Yan W."/>
            <person name="Fan B."/>
            <person name="Jiang Y."/>
            <person name="Adhikari A."/>
            <person name="Zheng C.-J."/>
            <person name="Schuster L."/>
            <person name="Cowan T.M."/>
            <person name="Smanski M.J."/>
            <person name="Chevrette M.G."/>
            <person name="De Carvalho L.P.S."/>
            <person name="Shen B."/>
        </authorList>
    </citation>
    <scope>NUCLEOTIDE SEQUENCE [LARGE SCALE GENOMIC DNA]</scope>
    <source>
        <strain evidence="3 4">NPDC051599</strain>
    </source>
</reference>
<sequence length="205" mass="23119">MPSTDHLLTAPDDQPRAHLLELMDAVEPWDELERTHRETATQWIAGGSPVYRVRKPDVPAMHLVSYFVVLDETLGQLLLVAHRKAGLWLPTGGHVEPGESPWVAVVRECREELGIEAVASPITGELPLFLTVTRTQGQRAHTDVSLWHLLSADAGTITSYDQGEFDAIRWLTEEQVLDEPAGLLDPHMHRFTRKLQHARTRRHRG</sequence>
<dbReference type="Gene3D" id="3.90.79.10">
    <property type="entry name" value="Nucleoside Triphosphate Pyrophosphohydrolase"/>
    <property type="match status" value="1"/>
</dbReference>
<evidence type="ECO:0000313" key="4">
    <source>
        <dbReference type="Proteomes" id="UP001612415"/>
    </source>
</evidence>
<proteinExistence type="predicted"/>
<dbReference type="InterPro" id="IPR015797">
    <property type="entry name" value="NUDIX_hydrolase-like_dom_sf"/>
</dbReference>
<dbReference type="InterPro" id="IPR000086">
    <property type="entry name" value="NUDIX_hydrolase_dom"/>
</dbReference>
<evidence type="ECO:0000313" key="3">
    <source>
        <dbReference type="EMBL" id="MFI5680140.1"/>
    </source>
</evidence>
<keyword evidence="4" id="KW-1185">Reference proteome</keyword>
<dbReference type="EMBL" id="JBITDC010000019">
    <property type="protein sequence ID" value="MFI5680140.1"/>
    <property type="molecule type" value="Genomic_DNA"/>
</dbReference>
<dbReference type="RefSeq" id="WP_398660589.1">
    <property type="nucleotide sequence ID" value="NZ_JBITDC010000019.1"/>
</dbReference>
<dbReference type="PANTHER" id="PTHR21340">
    <property type="entry name" value="DIADENOSINE 5,5-P1,P4-TETRAPHOSPHATE PYROPHOSPHOHYDROLASE MUTT"/>
    <property type="match status" value="1"/>
</dbReference>
<dbReference type="PANTHER" id="PTHR21340:SF0">
    <property type="entry name" value="BIS(5'-NUCLEOSYL)-TETRAPHOSPHATASE [ASYMMETRICAL]"/>
    <property type="match status" value="1"/>
</dbReference>
<name>A0ABW7YDG2_STRCE</name>
<protein>
    <submittedName>
        <fullName evidence="3">NUDIX domain-containing protein</fullName>
    </submittedName>
</protein>
<evidence type="ECO:0000259" key="2">
    <source>
        <dbReference type="PROSITE" id="PS51462"/>
    </source>
</evidence>